<name>A0A813FLX5_POLGL</name>
<sequence length="274" mass="30079">MFSARSEEEYDVPGHWPPELAGQKRPVVHVVDDGDEEPPPTRRRVAEETGDPHFGQALGRLLLGGEEDEPEITGFAWLPSAAAQREHVGYSSASQMPAAAASPPSRAEETSLAAEVQRIRNCPADDFNAIFGIPPHQEPDLQVVQSRYRQLMRLLHPDKRGLHAQTESLSLHACDEAFEMVQKALEVAKKEIEAGPDPSKIAMQSMRRMQEMQRERTRQAAHRQHEAEVGSLVADVERALASASNTWPPAAPEVPASDLTAQQIMGLLAQLGGQ</sequence>
<dbReference type="CDD" id="cd06257">
    <property type="entry name" value="DnaJ"/>
    <property type="match status" value="1"/>
</dbReference>
<feature type="domain" description="J" evidence="2">
    <location>
        <begin position="126"/>
        <end position="193"/>
    </location>
</feature>
<keyword evidence="4" id="KW-1185">Reference proteome</keyword>
<evidence type="ECO:0000313" key="4">
    <source>
        <dbReference type="Proteomes" id="UP000654075"/>
    </source>
</evidence>
<dbReference type="EMBL" id="CAJNNV010025310">
    <property type="protein sequence ID" value="CAE8613797.1"/>
    <property type="molecule type" value="Genomic_DNA"/>
</dbReference>
<dbReference type="InterPro" id="IPR001623">
    <property type="entry name" value="DnaJ_domain"/>
</dbReference>
<dbReference type="InterPro" id="IPR036869">
    <property type="entry name" value="J_dom_sf"/>
</dbReference>
<feature type="region of interest" description="Disordered" evidence="1">
    <location>
        <begin position="1"/>
        <end position="56"/>
    </location>
</feature>
<dbReference type="SUPFAM" id="SSF46565">
    <property type="entry name" value="Chaperone J-domain"/>
    <property type="match status" value="1"/>
</dbReference>
<comment type="caution">
    <text evidence="3">The sequence shown here is derived from an EMBL/GenBank/DDBJ whole genome shotgun (WGS) entry which is preliminary data.</text>
</comment>
<reference evidence="3" key="1">
    <citation type="submission" date="2021-02" db="EMBL/GenBank/DDBJ databases">
        <authorList>
            <person name="Dougan E. K."/>
            <person name="Rhodes N."/>
            <person name="Thang M."/>
            <person name="Chan C."/>
        </authorList>
    </citation>
    <scope>NUCLEOTIDE SEQUENCE</scope>
</reference>
<dbReference type="AlphaFoldDB" id="A0A813FLX5"/>
<dbReference type="PROSITE" id="PS50076">
    <property type="entry name" value="DNAJ_2"/>
    <property type="match status" value="1"/>
</dbReference>
<gene>
    <name evidence="3" type="ORF">PGLA1383_LOCUS31539</name>
</gene>
<dbReference type="Gene3D" id="1.10.287.110">
    <property type="entry name" value="DnaJ domain"/>
    <property type="match status" value="1"/>
</dbReference>
<dbReference type="OrthoDB" id="448954at2759"/>
<evidence type="ECO:0000256" key="1">
    <source>
        <dbReference type="SAM" id="MobiDB-lite"/>
    </source>
</evidence>
<proteinExistence type="predicted"/>
<organism evidence="3 4">
    <name type="scientific">Polarella glacialis</name>
    <name type="common">Dinoflagellate</name>
    <dbReference type="NCBI Taxonomy" id="89957"/>
    <lineage>
        <taxon>Eukaryota</taxon>
        <taxon>Sar</taxon>
        <taxon>Alveolata</taxon>
        <taxon>Dinophyceae</taxon>
        <taxon>Suessiales</taxon>
        <taxon>Suessiaceae</taxon>
        <taxon>Polarella</taxon>
    </lineage>
</organism>
<evidence type="ECO:0000313" key="3">
    <source>
        <dbReference type="EMBL" id="CAE8613797.1"/>
    </source>
</evidence>
<accession>A0A813FLX5</accession>
<dbReference type="Proteomes" id="UP000654075">
    <property type="component" value="Unassembled WGS sequence"/>
</dbReference>
<dbReference type="SMART" id="SM00271">
    <property type="entry name" value="DnaJ"/>
    <property type="match status" value="1"/>
</dbReference>
<evidence type="ECO:0000259" key="2">
    <source>
        <dbReference type="PROSITE" id="PS50076"/>
    </source>
</evidence>
<protein>
    <recommendedName>
        <fullName evidence="2">J domain-containing protein</fullName>
    </recommendedName>
</protein>